<keyword evidence="3" id="KW-1003">Cell membrane</keyword>
<evidence type="ECO:0000256" key="1">
    <source>
        <dbReference type="ARBA" id="ARBA00004651"/>
    </source>
</evidence>
<feature type="transmembrane region" description="Helical" evidence="8">
    <location>
        <begin position="635"/>
        <end position="656"/>
    </location>
</feature>
<dbReference type="Gene3D" id="1.10.287.950">
    <property type="entry name" value="Methyl-accepting chemotaxis protein"/>
    <property type="match status" value="1"/>
</dbReference>
<evidence type="ECO:0000313" key="11">
    <source>
        <dbReference type="Proteomes" id="UP000636956"/>
    </source>
</evidence>
<feature type="transmembrane region" description="Helical" evidence="8">
    <location>
        <begin position="543"/>
        <end position="562"/>
    </location>
</feature>
<reference evidence="10" key="2">
    <citation type="submission" date="2020-09" db="EMBL/GenBank/DDBJ databases">
        <authorList>
            <person name="Sun Q."/>
            <person name="Zhou Y."/>
        </authorList>
    </citation>
    <scope>NUCLEOTIDE SEQUENCE</scope>
    <source>
        <strain evidence="10">CGMCC 1.8984</strain>
    </source>
</reference>
<feature type="region of interest" description="Disordered" evidence="7">
    <location>
        <begin position="462"/>
        <end position="486"/>
    </location>
</feature>
<evidence type="ECO:0000256" key="8">
    <source>
        <dbReference type="SAM" id="Phobius"/>
    </source>
</evidence>
<evidence type="ECO:0000256" key="5">
    <source>
        <dbReference type="ARBA" id="ARBA00022989"/>
    </source>
</evidence>
<evidence type="ECO:0000313" key="10">
    <source>
        <dbReference type="EMBL" id="GGJ89092.1"/>
    </source>
</evidence>
<comment type="subcellular location">
    <subcellularLocation>
        <location evidence="1">Cell membrane</location>
        <topology evidence="1">Multi-pass membrane protein</topology>
    </subcellularLocation>
</comment>
<dbReference type="PANTHER" id="PTHR30489">
    <property type="entry name" value="LIPOPROTEIN-RELEASING SYSTEM TRANSMEMBRANE PROTEIN LOLE"/>
    <property type="match status" value="1"/>
</dbReference>
<keyword evidence="11" id="KW-1185">Reference proteome</keyword>
<dbReference type="InterPro" id="IPR023908">
    <property type="entry name" value="xxxLxxG_rpt"/>
</dbReference>
<feature type="transmembrane region" description="Helical" evidence="8">
    <location>
        <begin position="21"/>
        <end position="47"/>
    </location>
</feature>
<keyword evidence="6 8" id="KW-0472">Membrane</keyword>
<dbReference type="Proteomes" id="UP000636956">
    <property type="component" value="Unassembled WGS sequence"/>
</dbReference>
<feature type="domain" description="ABC3 transporter permease C-terminal" evidence="9">
    <location>
        <begin position="546"/>
        <end position="662"/>
    </location>
</feature>
<evidence type="ECO:0000256" key="2">
    <source>
        <dbReference type="ARBA" id="ARBA00005236"/>
    </source>
</evidence>
<dbReference type="Pfam" id="PF02687">
    <property type="entry name" value="FtsX"/>
    <property type="match status" value="1"/>
</dbReference>
<evidence type="ECO:0000256" key="6">
    <source>
        <dbReference type="ARBA" id="ARBA00023136"/>
    </source>
</evidence>
<protein>
    <recommendedName>
        <fullName evidence="9">ABC3 transporter permease C-terminal domain-containing protein</fullName>
    </recommendedName>
</protein>
<gene>
    <name evidence="10" type="ORF">GCM10011372_29630</name>
</gene>
<organism evidence="10 11">
    <name type="scientific">Agromyces bauzanensis</name>
    <dbReference type="NCBI Taxonomy" id="1308924"/>
    <lineage>
        <taxon>Bacteria</taxon>
        <taxon>Bacillati</taxon>
        <taxon>Actinomycetota</taxon>
        <taxon>Actinomycetes</taxon>
        <taxon>Micrococcales</taxon>
        <taxon>Microbacteriaceae</taxon>
        <taxon>Agromyces</taxon>
    </lineage>
</organism>
<evidence type="ECO:0000256" key="4">
    <source>
        <dbReference type="ARBA" id="ARBA00022692"/>
    </source>
</evidence>
<sequence>MSPARTARVAGFLALRSITRGNAGVTAMAIAMMAVVFVSVSFLPALIGGATASIDRQLRNTLTGDLTITAAEGVAITAVDAYLAELRAVPGVQAATSARRVGTQIAFGDESNAWGVDAIDPVSFGSVFSTAQALVEGEFLSPGDIDGIVLGIDIAGADREELRAYASSLKSVHVGDRVDVTMIGGAVETFVVRGIYQNSFALSDQAAYISTAAADARVPTADFGMQVEEMYAATDEIAAGVEEARGQAASLSSGADALAEGIAGLKQGADELANGVSQVADGAAELADAATELAAGAVALAAATEGLATTLSTLAADAAGSAVAAAGAAASGTQLAAAEAASLAAACPVESDPEFCTDLAAHAAAVQLEAEQAAASEALVTATATGVSAAATAAEELAARAGALAGSVAELAANAATLTDGAQAIESSAHSLAAAAGESHSAALRVADGAAGIAEGLAASAENVPASGEGEREALTEALSAGASAPGADTATRITVIGEPGVSTAELTAAIAPLRDDVEFQSPEQLAAAIQDQLDTFELVDGIMRLISLLVAAITVFIITYVDLTNRRRQIGIERAIGIRANAIVGSYMLKSMITATLGVVTGAALFAVVIVPLVERFPFVFPNGPVTLVADVGSFVRTAGILLVVAAVSAVIPAVQTVRMKILDAIWGA</sequence>
<evidence type="ECO:0000259" key="9">
    <source>
        <dbReference type="Pfam" id="PF02687"/>
    </source>
</evidence>
<reference evidence="10" key="1">
    <citation type="journal article" date="2014" name="Int. J. Syst. Evol. Microbiol.">
        <title>Complete genome sequence of Corynebacterium casei LMG S-19264T (=DSM 44701T), isolated from a smear-ripened cheese.</title>
        <authorList>
            <consortium name="US DOE Joint Genome Institute (JGI-PGF)"/>
            <person name="Walter F."/>
            <person name="Albersmeier A."/>
            <person name="Kalinowski J."/>
            <person name="Ruckert C."/>
        </authorList>
    </citation>
    <scope>NUCLEOTIDE SEQUENCE</scope>
    <source>
        <strain evidence="10">CGMCC 1.8984</strain>
    </source>
</reference>
<dbReference type="EMBL" id="BMMD01000019">
    <property type="protein sequence ID" value="GGJ89092.1"/>
    <property type="molecule type" value="Genomic_DNA"/>
</dbReference>
<comment type="similarity">
    <text evidence="2">Belongs to the ABC-4 integral membrane protein family. LolC/E subfamily.</text>
</comment>
<feature type="transmembrane region" description="Helical" evidence="8">
    <location>
        <begin position="594"/>
        <end position="615"/>
    </location>
</feature>
<proteinExistence type="inferred from homology"/>
<evidence type="ECO:0000256" key="7">
    <source>
        <dbReference type="SAM" id="MobiDB-lite"/>
    </source>
</evidence>
<dbReference type="InterPro" id="IPR003838">
    <property type="entry name" value="ABC3_permease_C"/>
</dbReference>
<comment type="caution">
    <text evidence="10">The sequence shown here is derived from an EMBL/GenBank/DDBJ whole genome shotgun (WGS) entry which is preliminary data.</text>
</comment>
<dbReference type="GO" id="GO:0044874">
    <property type="term" value="P:lipoprotein localization to outer membrane"/>
    <property type="evidence" value="ECO:0007669"/>
    <property type="project" value="TreeGrafter"/>
</dbReference>
<dbReference type="RefSeq" id="WP_188744186.1">
    <property type="nucleotide sequence ID" value="NZ_BAABFW010000005.1"/>
</dbReference>
<evidence type="ECO:0000256" key="3">
    <source>
        <dbReference type="ARBA" id="ARBA00022475"/>
    </source>
</evidence>
<dbReference type="InterPro" id="IPR051447">
    <property type="entry name" value="Lipoprotein-release_system"/>
</dbReference>
<keyword evidence="5 8" id="KW-1133">Transmembrane helix</keyword>
<dbReference type="NCBIfam" id="TIGR03057">
    <property type="entry name" value="xxxLxxG_by_4"/>
    <property type="match status" value="2"/>
</dbReference>
<dbReference type="AlphaFoldDB" id="A0A917PRV4"/>
<dbReference type="GO" id="GO:0098797">
    <property type="term" value="C:plasma membrane protein complex"/>
    <property type="evidence" value="ECO:0007669"/>
    <property type="project" value="TreeGrafter"/>
</dbReference>
<accession>A0A917PRV4</accession>
<keyword evidence="4 8" id="KW-0812">Transmembrane</keyword>
<dbReference type="PANTHER" id="PTHR30489:SF0">
    <property type="entry name" value="LIPOPROTEIN-RELEASING SYSTEM TRANSMEMBRANE PROTEIN LOLE"/>
    <property type="match status" value="1"/>
</dbReference>
<name>A0A917PRV4_9MICO</name>